<sequence>MSSTGRSRWRYHISTRLIIISTISIGNQFFPWCQADDQYDCIMHVYNPNTGKMECSGIVLVDTNADSASDIKAIRLVMIFGFVIFLIILFYHILKHCCTSFGRVRYNYWTGKSQKNL</sequence>
<keyword evidence="1" id="KW-1133">Transmembrane helix</keyword>
<reference evidence="2 3" key="1">
    <citation type="submission" date="2024-08" db="EMBL/GenBank/DDBJ databases">
        <authorList>
            <person name="Cucini C."/>
            <person name="Frati F."/>
        </authorList>
    </citation>
    <scope>NUCLEOTIDE SEQUENCE [LARGE SCALE GENOMIC DNA]</scope>
</reference>
<gene>
    <name evidence="2" type="ORF">ODALV1_LOCUS30886</name>
</gene>
<protein>
    <submittedName>
        <fullName evidence="2">Uncharacterized protein</fullName>
    </submittedName>
</protein>
<keyword evidence="3" id="KW-1185">Reference proteome</keyword>
<feature type="transmembrane region" description="Helical" evidence="1">
    <location>
        <begin position="76"/>
        <end position="94"/>
    </location>
</feature>
<dbReference type="Proteomes" id="UP001642540">
    <property type="component" value="Unassembled WGS sequence"/>
</dbReference>
<accession>A0ABP1S7Z1</accession>
<comment type="caution">
    <text evidence="2">The sequence shown here is derived from an EMBL/GenBank/DDBJ whole genome shotgun (WGS) entry which is preliminary data.</text>
</comment>
<dbReference type="EMBL" id="CAXLJM020000164">
    <property type="protein sequence ID" value="CAL8146652.1"/>
    <property type="molecule type" value="Genomic_DNA"/>
</dbReference>
<proteinExistence type="predicted"/>
<evidence type="ECO:0000313" key="2">
    <source>
        <dbReference type="EMBL" id="CAL8146652.1"/>
    </source>
</evidence>
<name>A0ABP1S7Z1_9HEXA</name>
<keyword evidence="1" id="KW-0472">Membrane</keyword>
<evidence type="ECO:0000256" key="1">
    <source>
        <dbReference type="SAM" id="Phobius"/>
    </source>
</evidence>
<organism evidence="2 3">
    <name type="scientific">Orchesella dallaii</name>
    <dbReference type="NCBI Taxonomy" id="48710"/>
    <lineage>
        <taxon>Eukaryota</taxon>
        <taxon>Metazoa</taxon>
        <taxon>Ecdysozoa</taxon>
        <taxon>Arthropoda</taxon>
        <taxon>Hexapoda</taxon>
        <taxon>Collembola</taxon>
        <taxon>Entomobryomorpha</taxon>
        <taxon>Entomobryoidea</taxon>
        <taxon>Orchesellidae</taxon>
        <taxon>Orchesellinae</taxon>
        <taxon>Orchesella</taxon>
    </lineage>
</organism>
<evidence type="ECO:0000313" key="3">
    <source>
        <dbReference type="Proteomes" id="UP001642540"/>
    </source>
</evidence>
<keyword evidence="1" id="KW-0812">Transmembrane</keyword>